<dbReference type="OrthoDB" id="5801306at2"/>
<dbReference type="Gene3D" id="2.20.140.10">
    <property type="entry name" value="WGR domain"/>
    <property type="match status" value="1"/>
</dbReference>
<dbReference type="RefSeq" id="WP_118154211.1">
    <property type="nucleotide sequence ID" value="NZ_QWEY01000009.1"/>
</dbReference>
<keyword evidence="3" id="KW-1185">Reference proteome</keyword>
<evidence type="ECO:0000259" key="1">
    <source>
        <dbReference type="PROSITE" id="PS51977"/>
    </source>
</evidence>
<dbReference type="InterPro" id="IPR036930">
    <property type="entry name" value="WGR_dom_sf"/>
</dbReference>
<organism evidence="2 3">
    <name type="scientific">Pseudotabrizicola alkalilacus</name>
    <dbReference type="NCBI Taxonomy" id="2305252"/>
    <lineage>
        <taxon>Bacteria</taxon>
        <taxon>Pseudomonadati</taxon>
        <taxon>Pseudomonadota</taxon>
        <taxon>Alphaproteobacteria</taxon>
        <taxon>Rhodobacterales</taxon>
        <taxon>Paracoccaceae</taxon>
        <taxon>Pseudotabrizicola</taxon>
    </lineage>
</organism>
<evidence type="ECO:0000313" key="2">
    <source>
        <dbReference type="EMBL" id="RGP36195.1"/>
    </source>
</evidence>
<dbReference type="SMART" id="SM00773">
    <property type="entry name" value="WGR"/>
    <property type="match status" value="1"/>
</dbReference>
<name>A0A411YZG4_9RHOB</name>
<dbReference type="InterPro" id="IPR049809">
    <property type="entry name" value="YehF/YfeS-like_WGR"/>
</dbReference>
<dbReference type="AlphaFoldDB" id="A0A411YZG4"/>
<sequence length="78" mass="9195">MLTFLMTRTAESRARFYRVEVAYNLFGEYSVVREWGPKGRGGQHLLVWFSNLRDACMAAERWRKRAMRRGYVTEGTTV</sequence>
<accession>A0A411YZG4</accession>
<dbReference type="InterPro" id="IPR008893">
    <property type="entry name" value="WGR_domain"/>
</dbReference>
<dbReference type="Pfam" id="PF05406">
    <property type="entry name" value="WGR"/>
    <property type="match status" value="1"/>
</dbReference>
<dbReference type="PROSITE" id="PS51977">
    <property type="entry name" value="WGR"/>
    <property type="match status" value="1"/>
</dbReference>
<dbReference type="Proteomes" id="UP000284547">
    <property type="component" value="Unassembled WGS sequence"/>
</dbReference>
<comment type="caution">
    <text evidence="2">The sequence shown here is derived from an EMBL/GenBank/DDBJ whole genome shotgun (WGS) entry which is preliminary data.</text>
</comment>
<dbReference type="EMBL" id="QWEY01000009">
    <property type="protein sequence ID" value="RGP36195.1"/>
    <property type="molecule type" value="Genomic_DNA"/>
</dbReference>
<evidence type="ECO:0000313" key="3">
    <source>
        <dbReference type="Proteomes" id="UP000284547"/>
    </source>
</evidence>
<dbReference type="CDD" id="cd07996">
    <property type="entry name" value="WGR_MMR_like"/>
    <property type="match status" value="1"/>
</dbReference>
<feature type="domain" description="WGR" evidence="1">
    <location>
        <begin position="1"/>
        <end position="78"/>
    </location>
</feature>
<gene>
    <name evidence="2" type="ORF">D1012_15495</name>
</gene>
<proteinExistence type="predicted"/>
<protein>
    <submittedName>
        <fullName evidence="2">WGR domain-containing protein</fullName>
    </submittedName>
</protein>
<reference evidence="2 3" key="1">
    <citation type="submission" date="2018-08" db="EMBL/GenBank/DDBJ databases">
        <title>Flavobacterium tibetense sp. nov., isolated from a wetland YonghuCo on Tibetan Plateau.</title>
        <authorList>
            <person name="Phurbu D."/>
            <person name="Lu H."/>
            <person name="Xing P."/>
        </authorList>
    </citation>
    <scope>NUCLEOTIDE SEQUENCE [LARGE SCALE GENOMIC DNA]</scope>
    <source>
        <strain evidence="2 3">DJC</strain>
    </source>
</reference>
<dbReference type="SUPFAM" id="SSF142921">
    <property type="entry name" value="WGR domain-like"/>
    <property type="match status" value="1"/>
</dbReference>